<dbReference type="STRING" id="1036808.A0A0C3DPU1"/>
<feature type="region of interest" description="Disordered" evidence="1">
    <location>
        <begin position="160"/>
        <end position="182"/>
    </location>
</feature>
<protein>
    <submittedName>
        <fullName evidence="2">Uncharacterized protein</fullName>
    </submittedName>
</protein>
<dbReference type="InParanoid" id="A0A0C3DPU1"/>
<dbReference type="HOGENOM" id="CLU_042834_1_0_1"/>
<evidence type="ECO:0000313" key="3">
    <source>
        <dbReference type="Proteomes" id="UP000053989"/>
    </source>
</evidence>
<evidence type="ECO:0000256" key="1">
    <source>
        <dbReference type="SAM" id="MobiDB-lite"/>
    </source>
</evidence>
<dbReference type="AlphaFoldDB" id="A0A0C3DPU1"/>
<feature type="compositionally biased region" description="Low complexity" evidence="1">
    <location>
        <begin position="208"/>
        <end position="223"/>
    </location>
</feature>
<dbReference type="EMBL" id="KN822089">
    <property type="protein sequence ID" value="KIM58214.1"/>
    <property type="molecule type" value="Genomic_DNA"/>
</dbReference>
<evidence type="ECO:0000313" key="2">
    <source>
        <dbReference type="EMBL" id="KIM58214.1"/>
    </source>
</evidence>
<feature type="region of interest" description="Disordered" evidence="1">
    <location>
        <begin position="407"/>
        <end position="475"/>
    </location>
</feature>
<accession>A0A0C3DPU1</accession>
<reference evidence="2 3" key="1">
    <citation type="submission" date="2014-04" db="EMBL/GenBank/DDBJ databases">
        <authorList>
            <consortium name="DOE Joint Genome Institute"/>
            <person name="Kuo A."/>
            <person name="Kohler A."/>
            <person name="Nagy L.G."/>
            <person name="Floudas D."/>
            <person name="Copeland A."/>
            <person name="Barry K.W."/>
            <person name="Cichocki N."/>
            <person name="Veneault-Fourrey C."/>
            <person name="LaButti K."/>
            <person name="Lindquist E.A."/>
            <person name="Lipzen A."/>
            <person name="Lundell T."/>
            <person name="Morin E."/>
            <person name="Murat C."/>
            <person name="Sun H."/>
            <person name="Tunlid A."/>
            <person name="Henrissat B."/>
            <person name="Grigoriev I.V."/>
            <person name="Hibbett D.S."/>
            <person name="Martin F."/>
            <person name="Nordberg H.P."/>
            <person name="Cantor M.N."/>
            <person name="Hua S.X."/>
        </authorList>
    </citation>
    <scope>NUCLEOTIDE SEQUENCE [LARGE SCALE GENOMIC DNA]</scope>
    <source>
        <strain evidence="2 3">Foug A</strain>
    </source>
</reference>
<keyword evidence="3" id="KW-1185">Reference proteome</keyword>
<dbReference type="OrthoDB" id="2700565at2759"/>
<feature type="region of interest" description="Disordered" evidence="1">
    <location>
        <begin position="201"/>
        <end position="339"/>
    </location>
</feature>
<sequence>MSTPTSSSTLPISKNAIQPTAMESLHVERIVAHAAQQLTSYTDGLSRSGNPDYWWKVVDVVWHELTLVRGVVNHLPAGFVMPTHLIAMDHFMTDPVTVRKTKKWPPWDVIRNSMDAEFVDHPWYKMREKPADGGVCDKGKGREEPLVMATEVCIPASVDTEPVDVRMEDGDSGQGKNSHGRTESCAVDALLTRGWNKSWRRSKSVKSAATVDSDDGTVTTSSAQTDDRSPAPEGFHAAPDEGPSLLVMPPCQDRLYLKQPGPFSFEAPPHRQWPASPDPPEAPLHTTPRASKQCREPSKGPTPGPSMAATPKAPRTPKKIYIEPPTWAPNRRSGTSSVPLTDRLESTDVESPAMTYVECLVQVEEELFIVRREHAALLTQLANQQEQIESLTIIVEELRRVVATSSLMSSEIGPQKSPSFPISPAELSTQSHSPLELASTTTLEEVRSSATTSRLASPAPPPPVDAGPQVPSASPATSWDLVLASQMQAISITPAVDGIDMETHAEGDSMHID</sequence>
<feature type="compositionally biased region" description="Low complexity" evidence="1">
    <location>
        <begin position="448"/>
        <end position="457"/>
    </location>
</feature>
<gene>
    <name evidence="2" type="ORF">SCLCIDRAFT_28247</name>
</gene>
<dbReference type="Proteomes" id="UP000053989">
    <property type="component" value="Unassembled WGS sequence"/>
</dbReference>
<name>A0A0C3DPU1_9AGAM</name>
<proteinExistence type="predicted"/>
<organism evidence="2 3">
    <name type="scientific">Scleroderma citrinum Foug A</name>
    <dbReference type="NCBI Taxonomy" id="1036808"/>
    <lineage>
        <taxon>Eukaryota</taxon>
        <taxon>Fungi</taxon>
        <taxon>Dikarya</taxon>
        <taxon>Basidiomycota</taxon>
        <taxon>Agaricomycotina</taxon>
        <taxon>Agaricomycetes</taxon>
        <taxon>Agaricomycetidae</taxon>
        <taxon>Boletales</taxon>
        <taxon>Sclerodermatineae</taxon>
        <taxon>Sclerodermataceae</taxon>
        <taxon>Scleroderma</taxon>
    </lineage>
</organism>
<feature type="compositionally biased region" description="Polar residues" evidence="1">
    <location>
        <begin position="416"/>
        <end position="443"/>
    </location>
</feature>
<reference evidence="3" key="2">
    <citation type="submission" date="2015-01" db="EMBL/GenBank/DDBJ databases">
        <title>Evolutionary Origins and Diversification of the Mycorrhizal Mutualists.</title>
        <authorList>
            <consortium name="DOE Joint Genome Institute"/>
            <consortium name="Mycorrhizal Genomics Consortium"/>
            <person name="Kohler A."/>
            <person name="Kuo A."/>
            <person name="Nagy L.G."/>
            <person name="Floudas D."/>
            <person name="Copeland A."/>
            <person name="Barry K.W."/>
            <person name="Cichocki N."/>
            <person name="Veneault-Fourrey C."/>
            <person name="LaButti K."/>
            <person name="Lindquist E.A."/>
            <person name="Lipzen A."/>
            <person name="Lundell T."/>
            <person name="Morin E."/>
            <person name="Murat C."/>
            <person name="Riley R."/>
            <person name="Ohm R."/>
            <person name="Sun H."/>
            <person name="Tunlid A."/>
            <person name="Henrissat B."/>
            <person name="Grigoriev I.V."/>
            <person name="Hibbett D.S."/>
            <person name="Martin F."/>
        </authorList>
    </citation>
    <scope>NUCLEOTIDE SEQUENCE [LARGE SCALE GENOMIC DNA]</scope>
    <source>
        <strain evidence="3">Foug A</strain>
    </source>
</reference>